<sequence>MSVREKRGLISPEYTSLSISQQCKLIGIQHSSYYLKPRGQSLLNQRLMKVIDRQFLDCPFYGVERMRDYLTGLGYPVGVKRVRRLYRLMNLRTIYRHGPPR</sequence>
<dbReference type="AlphaFoldDB" id="A0A5R9KB06"/>
<reference evidence="2 3" key="1">
    <citation type="submission" date="2019-05" db="EMBL/GenBank/DDBJ databases">
        <authorList>
            <person name="Qu J.-H."/>
        </authorList>
    </citation>
    <scope>NUCLEOTIDE SEQUENCE [LARGE SCALE GENOMIC DNA]</scope>
    <source>
        <strain evidence="2 3">Z12</strain>
    </source>
</reference>
<evidence type="ECO:0000259" key="1">
    <source>
        <dbReference type="Pfam" id="PF13276"/>
    </source>
</evidence>
<comment type="caution">
    <text evidence="2">The sequence shown here is derived from an EMBL/GenBank/DDBJ whole genome shotgun (WGS) entry which is preliminary data.</text>
</comment>
<dbReference type="Pfam" id="PF13276">
    <property type="entry name" value="HTH_21"/>
    <property type="match status" value="1"/>
</dbReference>
<evidence type="ECO:0000313" key="3">
    <source>
        <dbReference type="Proteomes" id="UP000309788"/>
    </source>
</evidence>
<proteinExistence type="predicted"/>
<dbReference type="OrthoDB" id="9815231at2"/>
<organism evidence="2 3">
    <name type="scientific">Dyadobacter sediminis</name>
    <dbReference type="NCBI Taxonomy" id="1493691"/>
    <lineage>
        <taxon>Bacteria</taxon>
        <taxon>Pseudomonadati</taxon>
        <taxon>Bacteroidota</taxon>
        <taxon>Cytophagia</taxon>
        <taxon>Cytophagales</taxon>
        <taxon>Spirosomataceae</taxon>
        <taxon>Dyadobacter</taxon>
    </lineage>
</organism>
<dbReference type="Proteomes" id="UP000309788">
    <property type="component" value="Unassembled WGS sequence"/>
</dbReference>
<evidence type="ECO:0000313" key="2">
    <source>
        <dbReference type="EMBL" id="TLU92013.1"/>
    </source>
</evidence>
<feature type="domain" description="HTH-like" evidence="1">
    <location>
        <begin position="44"/>
        <end position="97"/>
    </location>
</feature>
<dbReference type="RefSeq" id="WP_138282122.1">
    <property type="nucleotide sequence ID" value="NZ_VCEI01000025.1"/>
</dbReference>
<dbReference type="EMBL" id="VCEI01000025">
    <property type="protein sequence ID" value="TLU92013.1"/>
    <property type="molecule type" value="Genomic_DNA"/>
</dbReference>
<dbReference type="InterPro" id="IPR025948">
    <property type="entry name" value="HTH-like_dom"/>
</dbReference>
<name>A0A5R9KB06_9BACT</name>
<gene>
    <name evidence="2" type="ORF">FEM55_14730</name>
</gene>
<keyword evidence="3" id="KW-1185">Reference proteome</keyword>
<protein>
    <submittedName>
        <fullName evidence="2">Transposase</fullName>
    </submittedName>
</protein>
<accession>A0A5R9KB06</accession>